<dbReference type="GO" id="GO:0043565">
    <property type="term" value="F:sequence-specific DNA binding"/>
    <property type="evidence" value="ECO:0007669"/>
    <property type="project" value="InterPro"/>
</dbReference>
<dbReference type="EMBL" id="PFFO01000134">
    <property type="protein sequence ID" value="PIW07233.1"/>
    <property type="molecule type" value="Genomic_DNA"/>
</dbReference>
<evidence type="ECO:0000313" key="1">
    <source>
        <dbReference type="EMBL" id="PIW07233.1"/>
    </source>
</evidence>
<name>A0A2M7FNB5_9BACT</name>
<organism evidence="1 2">
    <name type="scientific">Candidatus Collierbacteria bacterium CG17_big_fil_post_rev_8_21_14_2_50_45_7</name>
    <dbReference type="NCBI Taxonomy" id="1974536"/>
    <lineage>
        <taxon>Bacteria</taxon>
        <taxon>Candidatus Collieribacteriota</taxon>
    </lineage>
</organism>
<dbReference type="GO" id="GO:0003700">
    <property type="term" value="F:DNA-binding transcription factor activity"/>
    <property type="evidence" value="ECO:0007669"/>
    <property type="project" value="InterPro"/>
</dbReference>
<dbReference type="Gene3D" id="1.10.1270.10">
    <property type="entry name" value="TrpR-like"/>
    <property type="match status" value="1"/>
</dbReference>
<dbReference type="Proteomes" id="UP000230556">
    <property type="component" value="Unassembled WGS sequence"/>
</dbReference>
<gene>
    <name evidence="1" type="ORF">COW38_03130</name>
</gene>
<dbReference type="AlphaFoldDB" id="A0A2M7FNB5"/>
<comment type="caution">
    <text evidence="1">The sequence shown here is derived from an EMBL/GenBank/DDBJ whole genome shotgun (WGS) entry which is preliminary data.</text>
</comment>
<evidence type="ECO:0000313" key="2">
    <source>
        <dbReference type="Proteomes" id="UP000230556"/>
    </source>
</evidence>
<dbReference type="Pfam" id="PF01371">
    <property type="entry name" value="Trp_repressor"/>
    <property type="match status" value="1"/>
</dbReference>
<accession>A0A2M7FNB5</accession>
<protein>
    <submittedName>
        <fullName evidence="1">Uncharacterized protein</fullName>
    </submittedName>
</protein>
<dbReference type="InterPro" id="IPR010921">
    <property type="entry name" value="Trp_repressor/repl_initiator"/>
</dbReference>
<sequence length="46" mass="5510">MSKPYPSKQMQQLIRAFATLKTEAEITHFLRDLMTLKELEDVSQRW</sequence>
<reference evidence="2" key="1">
    <citation type="submission" date="2017-09" db="EMBL/GenBank/DDBJ databases">
        <title>Depth-based differentiation of microbial function through sediment-hosted aquifers and enrichment of novel symbionts in the deep terrestrial subsurface.</title>
        <authorList>
            <person name="Probst A.J."/>
            <person name="Ladd B."/>
            <person name="Jarett J.K."/>
            <person name="Geller-Mcgrath D.E."/>
            <person name="Sieber C.M.K."/>
            <person name="Emerson J.B."/>
            <person name="Anantharaman K."/>
            <person name="Thomas B.C."/>
            <person name="Malmstrom R."/>
            <person name="Stieglmeier M."/>
            <person name="Klingl A."/>
            <person name="Woyke T."/>
            <person name="Ryan C.M."/>
            <person name="Banfield J.F."/>
        </authorList>
    </citation>
    <scope>NUCLEOTIDE SEQUENCE [LARGE SCALE GENOMIC DNA]</scope>
</reference>
<dbReference type="InterPro" id="IPR038116">
    <property type="entry name" value="TrpR-like_sf"/>
</dbReference>
<proteinExistence type="predicted"/>
<dbReference type="InterPro" id="IPR000831">
    <property type="entry name" value="Trp_repress"/>
</dbReference>
<dbReference type="SUPFAM" id="SSF48295">
    <property type="entry name" value="TrpR-like"/>
    <property type="match status" value="1"/>
</dbReference>